<dbReference type="InterPro" id="IPR050309">
    <property type="entry name" value="Type-B_Carboxylest/Lipase"/>
</dbReference>
<accession>A0AAD1D6C2</accession>
<dbReference type="Proteomes" id="UP000276029">
    <property type="component" value="Unassembled WGS sequence"/>
</dbReference>
<dbReference type="Proteomes" id="UP000275727">
    <property type="component" value="Chromosome"/>
</dbReference>
<name>A0AAD1D6C2_SPHMI</name>
<dbReference type="InterPro" id="IPR019826">
    <property type="entry name" value="Carboxylesterase_B_AS"/>
</dbReference>
<evidence type="ECO:0000313" key="5">
    <source>
        <dbReference type="EMBL" id="BBE34142.1"/>
    </source>
</evidence>
<evidence type="ECO:0000313" key="6">
    <source>
        <dbReference type="EMBL" id="RKS91176.1"/>
    </source>
</evidence>
<protein>
    <recommendedName>
        <fullName evidence="3">Carboxylic ester hydrolase</fullName>
        <ecNumber evidence="3">3.1.1.-</ecNumber>
    </recommendedName>
</protein>
<reference evidence="5 7" key="1">
    <citation type="submission" date="2018-06" db="EMBL/GenBank/DDBJ databases">
        <title>Complete Genome Sequence of the Microcystin-Degrading Bacterium Sphingosinicella microcystinivorans Strain B-9.</title>
        <authorList>
            <person name="Jin H."/>
            <person name="Nishizawa T."/>
            <person name="Guo Y."/>
            <person name="Nishizawa A."/>
            <person name="Park H."/>
            <person name="Kato H."/>
            <person name="Tsuji K."/>
            <person name="Harada K."/>
        </authorList>
    </citation>
    <scope>NUCLEOTIDE SEQUENCE [LARGE SCALE GENOMIC DNA]</scope>
    <source>
        <strain evidence="5 7">B9</strain>
    </source>
</reference>
<evidence type="ECO:0000313" key="7">
    <source>
        <dbReference type="Proteomes" id="UP000275727"/>
    </source>
</evidence>
<dbReference type="KEGG" id="smic:SmB9_18000"/>
<dbReference type="PROSITE" id="PS00941">
    <property type="entry name" value="CARBOXYLESTERASE_B_2"/>
    <property type="match status" value="1"/>
</dbReference>
<dbReference type="PANTHER" id="PTHR11559">
    <property type="entry name" value="CARBOXYLESTERASE"/>
    <property type="match status" value="1"/>
</dbReference>
<evidence type="ECO:0000256" key="3">
    <source>
        <dbReference type="RuleBase" id="RU361235"/>
    </source>
</evidence>
<dbReference type="PROSITE" id="PS00122">
    <property type="entry name" value="CARBOXYLESTERASE_B_1"/>
    <property type="match status" value="1"/>
</dbReference>
<dbReference type="Gene3D" id="3.40.50.1820">
    <property type="entry name" value="alpha/beta hydrolase"/>
    <property type="match status" value="1"/>
</dbReference>
<dbReference type="InterPro" id="IPR029058">
    <property type="entry name" value="AB_hydrolase_fold"/>
</dbReference>
<comment type="similarity">
    <text evidence="1 3">Belongs to the type-B carboxylesterase/lipase family.</text>
</comment>
<sequence>MQSDGKRCMGRENVTIFVAWLCAILIALGVVRSASAGERPEVTVEQGRLLGTQIGALRVFKGVPYALPPIGAQRWRAPAAPAHWNGTRDAGVFGASCVQPPYPSTSVYFEAPRPMSEDCLTLNIWSPKEARKAPVIVWIHGGALLRGTSASPMYDGREFARRGIVFVSVNYRLGILGWLAHPGLSAEAPDRVSGNYGLLDQIAALEWVKRNVGAFGGDPANVTVMGESAGALSISYLLASSRARGLFTKAIVQSTNARAVPHLREAVFGLPTAETIGTAFASAAGAANVQDLRAMDAAVLTSIALKTGFVSQPIMDGILIPDQLVNIFDRGQQTKVPVLAGFNSGEIRSQRTLIPQIPDDPAGYEAAIAERYGDLAPAYLKLYPASDIAVSQLVSTRDIVYGWATERLVRTMAAADQPSYLYIFDHCNAATRARDLCAFHASELPFAFGLAGDPNSTPPNWPKANTEDIRLARNMVDYWASFATTGVPHADGAPAWPDYGKREAYIRFTAAPNVGLNPEPGMFELHEDVMRRRRANGQQWFLNGAPIVPHDTPGHSHAEK</sequence>
<evidence type="ECO:0000256" key="2">
    <source>
        <dbReference type="ARBA" id="ARBA00022801"/>
    </source>
</evidence>
<evidence type="ECO:0000256" key="1">
    <source>
        <dbReference type="ARBA" id="ARBA00005964"/>
    </source>
</evidence>
<dbReference type="EC" id="3.1.1.-" evidence="3"/>
<dbReference type="InterPro" id="IPR019819">
    <property type="entry name" value="Carboxylesterase_B_CS"/>
</dbReference>
<evidence type="ECO:0000313" key="8">
    <source>
        <dbReference type="Proteomes" id="UP000276029"/>
    </source>
</evidence>
<evidence type="ECO:0000259" key="4">
    <source>
        <dbReference type="Pfam" id="PF00135"/>
    </source>
</evidence>
<dbReference type="Pfam" id="PF00135">
    <property type="entry name" value="COesterase"/>
    <property type="match status" value="1"/>
</dbReference>
<organism evidence="5 7">
    <name type="scientific">Sphingosinicella microcystinivorans</name>
    <dbReference type="NCBI Taxonomy" id="335406"/>
    <lineage>
        <taxon>Bacteria</taxon>
        <taxon>Pseudomonadati</taxon>
        <taxon>Pseudomonadota</taxon>
        <taxon>Alphaproteobacteria</taxon>
        <taxon>Sphingomonadales</taxon>
        <taxon>Sphingosinicellaceae</taxon>
        <taxon>Sphingosinicella</taxon>
    </lineage>
</organism>
<keyword evidence="2 3" id="KW-0378">Hydrolase</keyword>
<dbReference type="EMBL" id="AP018711">
    <property type="protein sequence ID" value="BBE34142.1"/>
    <property type="molecule type" value="Genomic_DNA"/>
</dbReference>
<reference evidence="6 8" key="2">
    <citation type="submission" date="2018-10" db="EMBL/GenBank/DDBJ databases">
        <title>Genomic Encyclopedia of Type Strains, Phase IV (KMG-IV): sequencing the most valuable type-strain genomes for metagenomic binning, comparative biology and taxonomic classification.</title>
        <authorList>
            <person name="Goeker M."/>
        </authorList>
    </citation>
    <scope>NUCLEOTIDE SEQUENCE [LARGE SCALE GENOMIC DNA]</scope>
    <source>
        <strain evidence="6 8">DSM 19791</strain>
    </source>
</reference>
<feature type="domain" description="Carboxylesterase type B" evidence="4">
    <location>
        <begin position="39"/>
        <end position="513"/>
    </location>
</feature>
<gene>
    <name evidence="6" type="ORF">DFR51_0729</name>
    <name evidence="5" type="ORF">SmB9_18000</name>
</gene>
<dbReference type="AlphaFoldDB" id="A0AAD1D6C2"/>
<dbReference type="InterPro" id="IPR002018">
    <property type="entry name" value="CarbesteraseB"/>
</dbReference>
<proteinExistence type="inferred from homology"/>
<dbReference type="GO" id="GO:0016787">
    <property type="term" value="F:hydrolase activity"/>
    <property type="evidence" value="ECO:0007669"/>
    <property type="project" value="UniProtKB-KW"/>
</dbReference>
<dbReference type="EMBL" id="RBWX01000007">
    <property type="protein sequence ID" value="RKS91176.1"/>
    <property type="molecule type" value="Genomic_DNA"/>
</dbReference>
<dbReference type="SUPFAM" id="SSF53474">
    <property type="entry name" value="alpha/beta-Hydrolases"/>
    <property type="match status" value="1"/>
</dbReference>
<keyword evidence="8" id="KW-1185">Reference proteome</keyword>